<name>A0ACC2B8R7_DIPCM</name>
<gene>
    <name evidence="1" type="ORF">O6H91_17G080900</name>
</gene>
<reference evidence="2" key="1">
    <citation type="journal article" date="2024" name="Proc. Natl. Acad. Sci. U.S.A.">
        <title>Extraordinary preservation of gene collinearity over three hundred million years revealed in homosporous lycophytes.</title>
        <authorList>
            <person name="Li C."/>
            <person name="Wickell D."/>
            <person name="Kuo L.Y."/>
            <person name="Chen X."/>
            <person name="Nie B."/>
            <person name="Liao X."/>
            <person name="Peng D."/>
            <person name="Ji J."/>
            <person name="Jenkins J."/>
            <person name="Williams M."/>
            <person name="Shu S."/>
            <person name="Plott C."/>
            <person name="Barry K."/>
            <person name="Rajasekar S."/>
            <person name="Grimwood J."/>
            <person name="Han X."/>
            <person name="Sun S."/>
            <person name="Hou Z."/>
            <person name="He W."/>
            <person name="Dai G."/>
            <person name="Sun C."/>
            <person name="Schmutz J."/>
            <person name="Leebens-Mack J.H."/>
            <person name="Li F.W."/>
            <person name="Wang L."/>
        </authorList>
    </citation>
    <scope>NUCLEOTIDE SEQUENCE [LARGE SCALE GENOMIC DNA]</scope>
    <source>
        <strain evidence="2">cv. PW_Plant_1</strain>
    </source>
</reference>
<evidence type="ECO:0000313" key="1">
    <source>
        <dbReference type="EMBL" id="KAJ7526090.1"/>
    </source>
</evidence>
<keyword evidence="2" id="KW-1185">Reference proteome</keyword>
<accession>A0ACC2B8R7</accession>
<sequence length="129" mass="14802">MYTLQGCVDDKIDTIRKQFKVFVELSLPVIKYYERKGKVRKVDAARTIDEVFDNIKPLFTPFVQDDLLTASEDLLHAIDNGDYTTYRRLCDAGLTAFEPEAQAKQFGYGDIPSSLKASYLFQLSRSYKI</sequence>
<dbReference type="Proteomes" id="UP001162992">
    <property type="component" value="Chromosome 17"/>
</dbReference>
<comment type="caution">
    <text evidence="1">The sequence shown here is derived from an EMBL/GenBank/DDBJ whole genome shotgun (WGS) entry which is preliminary data.</text>
</comment>
<evidence type="ECO:0000313" key="2">
    <source>
        <dbReference type="Proteomes" id="UP001162992"/>
    </source>
</evidence>
<proteinExistence type="predicted"/>
<protein>
    <submittedName>
        <fullName evidence="1">Uncharacterized protein</fullName>
    </submittedName>
</protein>
<organism evidence="1 2">
    <name type="scientific">Diphasiastrum complanatum</name>
    <name type="common">Issler's clubmoss</name>
    <name type="synonym">Lycopodium complanatum</name>
    <dbReference type="NCBI Taxonomy" id="34168"/>
    <lineage>
        <taxon>Eukaryota</taxon>
        <taxon>Viridiplantae</taxon>
        <taxon>Streptophyta</taxon>
        <taxon>Embryophyta</taxon>
        <taxon>Tracheophyta</taxon>
        <taxon>Lycopodiopsida</taxon>
        <taxon>Lycopodiales</taxon>
        <taxon>Lycopodiaceae</taxon>
        <taxon>Lycopodioideae</taxon>
        <taxon>Diphasiastrum</taxon>
    </lineage>
</organism>
<dbReference type="EMBL" id="CM055108">
    <property type="protein sequence ID" value="KAJ7526090.1"/>
    <property type="molecule type" value="Genomic_DNA"/>
</dbReference>